<evidence type="ECO:0000256" key="6">
    <source>
        <dbReference type="ARBA" id="ARBA00022777"/>
    </source>
</evidence>
<protein>
    <recommendedName>
        <fullName evidence="2">histidine kinase</fullName>
        <ecNumber evidence="2">2.7.13.3</ecNumber>
    </recommendedName>
</protein>
<keyword evidence="4" id="KW-0808">Transferase</keyword>
<keyword evidence="3" id="KW-0597">Phosphoprotein</keyword>
<comment type="catalytic activity">
    <reaction evidence="1">
        <text>ATP + protein L-histidine = ADP + protein N-phospho-L-histidine.</text>
        <dbReference type="EC" id="2.7.13.3"/>
    </reaction>
</comment>
<evidence type="ECO:0000256" key="2">
    <source>
        <dbReference type="ARBA" id="ARBA00012438"/>
    </source>
</evidence>
<dbReference type="SUPFAM" id="SSF47384">
    <property type="entry name" value="Homodimeric domain of signal transducing histidine kinase"/>
    <property type="match status" value="1"/>
</dbReference>
<accession>A0A212JV32</accession>
<keyword evidence="7 8" id="KW-1133">Transmembrane helix</keyword>
<dbReference type="InterPro" id="IPR005467">
    <property type="entry name" value="His_kinase_dom"/>
</dbReference>
<keyword evidence="6" id="KW-0418">Kinase</keyword>
<dbReference type="CDD" id="cd00082">
    <property type="entry name" value="HisKA"/>
    <property type="match status" value="1"/>
</dbReference>
<organism evidence="10">
    <name type="scientific">uncultured Dysgonomonas sp</name>
    <dbReference type="NCBI Taxonomy" id="206096"/>
    <lineage>
        <taxon>Bacteria</taxon>
        <taxon>Pseudomonadati</taxon>
        <taxon>Bacteroidota</taxon>
        <taxon>Bacteroidia</taxon>
        <taxon>Bacteroidales</taxon>
        <taxon>Dysgonomonadaceae</taxon>
        <taxon>Dysgonomonas</taxon>
        <taxon>environmental samples</taxon>
    </lineage>
</organism>
<feature type="transmembrane region" description="Helical" evidence="8">
    <location>
        <begin position="12"/>
        <end position="34"/>
    </location>
</feature>
<feature type="domain" description="Histidine kinase" evidence="9">
    <location>
        <begin position="221"/>
        <end position="425"/>
    </location>
</feature>
<evidence type="ECO:0000256" key="5">
    <source>
        <dbReference type="ARBA" id="ARBA00022692"/>
    </source>
</evidence>
<dbReference type="InterPro" id="IPR003661">
    <property type="entry name" value="HisK_dim/P_dom"/>
</dbReference>
<dbReference type="Pfam" id="PF00512">
    <property type="entry name" value="HisKA"/>
    <property type="match status" value="1"/>
</dbReference>
<dbReference type="InterPro" id="IPR003594">
    <property type="entry name" value="HATPase_dom"/>
</dbReference>
<dbReference type="RefSeq" id="WP_296942438.1">
    <property type="nucleotide sequence ID" value="NZ_LT599032.1"/>
</dbReference>
<name>A0A212JV32_9BACT</name>
<dbReference type="InterPro" id="IPR036890">
    <property type="entry name" value="HATPase_C_sf"/>
</dbReference>
<dbReference type="Pfam" id="PF02518">
    <property type="entry name" value="HATPase_c"/>
    <property type="match status" value="1"/>
</dbReference>
<dbReference type="Gene3D" id="3.30.565.10">
    <property type="entry name" value="Histidine kinase-like ATPase, C-terminal domain"/>
    <property type="match status" value="1"/>
</dbReference>
<dbReference type="InterPro" id="IPR036097">
    <property type="entry name" value="HisK_dim/P_sf"/>
</dbReference>
<dbReference type="Gene3D" id="1.10.287.130">
    <property type="match status" value="1"/>
</dbReference>
<sequence length="425" mass="49329">MTLIKLIRKYLFISILVVLVIGAVSHFFIFRFFIHYSSDQMLNDQKKRIEQFVARNDTLPLAATLVLKPARIEEKRIADPGIFPKEVFKDTIMYSEETGTFTPYRQLYFTVSYKDEHHLININQPTMISNDLFYAIVSSLLILFILLISFTYVVEHLLKRNIWKPLDDNLRKLHEYDLKANTVLNLKNPGIKEFDEVNDVIMRMVDKINEDYENSRIFTEDASHEMQTPLSIIKSKLDLLMQNRSLMENEEQAKSVRAISRAVSRLSKLNKSLLLITKINNNQYEEKKEVDMNKLLSLYLSDLEELFDAKNLFVTIRIESCTLFMNPTLAEILLSNLLSNAVRHNITDGRIDIYLDQSQLVISNSCAEGGISANLFNRMAFHRKSEDSSGLGLNIVKSICDKNNFEARYDYTEENTFRIEITFGI</sequence>
<dbReference type="PANTHER" id="PTHR45436:SF5">
    <property type="entry name" value="SENSOR HISTIDINE KINASE TRCS"/>
    <property type="match status" value="1"/>
</dbReference>
<dbReference type="AlphaFoldDB" id="A0A212JV32"/>
<evidence type="ECO:0000256" key="4">
    <source>
        <dbReference type="ARBA" id="ARBA00022679"/>
    </source>
</evidence>
<gene>
    <name evidence="10" type="ORF">KL86DYS1_30529</name>
</gene>
<dbReference type="EMBL" id="FLUM01000003">
    <property type="protein sequence ID" value="SBW03263.1"/>
    <property type="molecule type" value="Genomic_DNA"/>
</dbReference>
<keyword evidence="8" id="KW-0472">Membrane</keyword>
<dbReference type="EC" id="2.7.13.3" evidence="2"/>
<evidence type="ECO:0000256" key="1">
    <source>
        <dbReference type="ARBA" id="ARBA00000085"/>
    </source>
</evidence>
<dbReference type="GO" id="GO:0005886">
    <property type="term" value="C:plasma membrane"/>
    <property type="evidence" value="ECO:0007669"/>
    <property type="project" value="TreeGrafter"/>
</dbReference>
<reference evidence="10" key="1">
    <citation type="submission" date="2016-04" db="EMBL/GenBank/DDBJ databases">
        <authorList>
            <person name="Evans L.H."/>
            <person name="Alamgir A."/>
            <person name="Owens N."/>
            <person name="Weber N.D."/>
            <person name="Virtaneva K."/>
            <person name="Barbian K."/>
            <person name="Babar A."/>
            <person name="Rosenke K."/>
        </authorList>
    </citation>
    <scope>NUCLEOTIDE SEQUENCE</scope>
    <source>
        <strain evidence="10">86-1</strain>
    </source>
</reference>
<evidence type="ECO:0000256" key="3">
    <source>
        <dbReference type="ARBA" id="ARBA00022553"/>
    </source>
</evidence>
<evidence type="ECO:0000259" key="9">
    <source>
        <dbReference type="PROSITE" id="PS50109"/>
    </source>
</evidence>
<dbReference type="InterPro" id="IPR050428">
    <property type="entry name" value="TCS_sensor_his_kinase"/>
</dbReference>
<evidence type="ECO:0000313" key="10">
    <source>
        <dbReference type="EMBL" id="SBW03263.1"/>
    </source>
</evidence>
<dbReference type="SMART" id="SM00388">
    <property type="entry name" value="HisKA"/>
    <property type="match status" value="1"/>
</dbReference>
<evidence type="ECO:0000256" key="7">
    <source>
        <dbReference type="ARBA" id="ARBA00022989"/>
    </source>
</evidence>
<feature type="transmembrane region" description="Helical" evidence="8">
    <location>
        <begin position="132"/>
        <end position="154"/>
    </location>
</feature>
<proteinExistence type="predicted"/>
<dbReference type="GO" id="GO:0000155">
    <property type="term" value="F:phosphorelay sensor kinase activity"/>
    <property type="evidence" value="ECO:0007669"/>
    <property type="project" value="InterPro"/>
</dbReference>
<dbReference type="PROSITE" id="PS50109">
    <property type="entry name" value="HIS_KIN"/>
    <property type="match status" value="1"/>
</dbReference>
<dbReference type="PANTHER" id="PTHR45436">
    <property type="entry name" value="SENSOR HISTIDINE KINASE YKOH"/>
    <property type="match status" value="1"/>
</dbReference>
<keyword evidence="5 8" id="KW-0812">Transmembrane</keyword>
<evidence type="ECO:0000256" key="8">
    <source>
        <dbReference type="SAM" id="Phobius"/>
    </source>
</evidence>
<dbReference type="SUPFAM" id="SSF55874">
    <property type="entry name" value="ATPase domain of HSP90 chaperone/DNA topoisomerase II/histidine kinase"/>
    <property type="match status" value="1"/>
</dbReference>